<evidence type="ECO:0000256" key="3">
    <source>
        <dbReference type="ARBA" id="ARBA00022475"/>
    </source>
</evidence>
<reference evidence="10 11" key="1">
    <citation type="submission" date="2024-04" db="EMBL/GenBank/DDBJ databases">
        <title>genome sequences of Mucor flavus KT1a and Helicostylum pulchrum KT1b strains isolation_sourced from the surface of a dry-aged beef.</title>
        <authorList>
            <person name="Toyotome T."/>
            <person name="Hosono M."/>
            <person name="Torimaru M."/>
            <person name="Fukuda K."/>
            <person name="Mikami N."/>
        </authorList>
    </citation>
    <scope>NUCLEOTIDE SEQUENCE [LARGE SCALE GENOMIC DNA]</scope>
    <source>
        <strain evidence="10 11">KT1b</strain>
    </source>
</reference>
<evidence type="ECO:0000313" key="10">
    <source>
        <dbReference type="EMBL" id="GAA5802187.1"/>
    </source>
</evidence>
<dbReference type="Proteomes" id="UP001476247">
    <property type="component" value="Unassembled WGS sequence"/>
</dbReference>
<keyword evidence="6" id="KW-0812">Transmembrane</keyword>
<evidence type="ECO:0000313" key="11">
    <source>
        <dbReference type="Proteomes" id="UP001476247"/>
    </source>
</evidence>
<evidence type="ECO:0000256" key="2">
    <source>
        <dbReference type="ARBA" id="ARBA00012543"/>
    </source>
</evidence>
<evidence type="ECO:0000256" key="9">
    <source>
        <dbReference type="RuleBase" id="RU366040"/>
    </source>
</evidence>
<proteinExistence type="inferred from homology"/>
<keyword evidence="8 9" id="KW-0961">Cell wall biogenesis/degradation</keyword>
<organism evidence="10 11">
    <name type="scientific">Helicostylum pulchrum</name>
    <dbReference type="NCBI Taxonomy" id="562976"/>
    <lineage>
        <taxon>Eukaryota</taxon>
        <taxon>Fungi</taxon>
        <taxon>Fungi incertae sedis</taxon>
        <taxon>Mucoromycota</taxon>
        <taxon>Mucoromycotina</taxon>
        <taxon>Mucoromycetes</taxon>
        <taxon>Mucorales</taxon>
        <taxon>Mucorineae</taxon>
        <taxon>Mucoraceae</taxon>
        <taxon>Helicostylum</taxon>
    </lineage>
</organism>
<evidence type="ECO:0000256" key="7">
    <source>
        <dbReference type="ARBA" id="ARBA00023136"/>
    </source>
</evidence>
<protein>
    <recommendedName>
        <fullName evidence="2 9">Chitin synthase</fullName>
        <ecNumber evidence="2 9">2.4.1.16</ecNumber>
    </recommendedName>
</protein>
<dbReference type="InterPro" id="IPR004835">
    <property type="entry name" value="Chitin_synth"/>
</dbReference>
<evidence type="ECO:0000256" key="1">
    <source>
        <dbReference type="ARBA" id="ARBA00004651"/>
    </source>
</evidence>
<gene>
    <name evidence="10" type="primary">CHS3</name>
    <name evidence="10" type="ORF">HPULCUR_007648</name>
</gene>
<dbReference type="EMBL" id="BAABUJ010000021">
    <property type="protein sequence ID" value="GAA5802187.1"/>
    <property type="molecule type" value="Genomic_DNA"/>
</dbReference>
<keyword evidence="11" id="KW-1185">Reference proteome</keyword>
<comment type="caution">
    <text evidence="10">The sequence shown here is derived from an EMBL/GenBank/DDBJ whole genome shotgun (WGS) entry which is preliminary data.</text>
</comment>
<evidence type="ECO:0000256" key="6">
    <source>
        <dbReference type="ARBA" id="ARBA00022692"/>
    </source>
</evidence>
<keyword evidence="4 9" id="KW-0328">Glycosyltransferase</keyword>
<name>A0ABP9Y5D4_9FUNG</name>
<evidence type="ECO:0000256" key="8">
    <source>
        <dbReference type="ARBA" id="ARBA00023316"/>
    </source>
</evidence>
<evidence type="ECO:0000256" key="5">
    <source>
        <dbReference type="ARBA" id="ARBA00022679"/>
    </source>
</evidence>
<accession>A0ABP9Y5D4</accession>
<keyword evidence="7" id="KW-0472">Membrane</keyword>
<sequence>MYNEDEVLFCRTMHGVMKNIAHLCSRARSKVWNTDGWKKVVVCVVSDGRKKCDPRVLDVLTAMGVYQKGVAKNMVNDKPVQAHVYEVSIYMLSLCDMFIKLL</sequence>
<comment type="similarity">
    <text evidence="9">Belongs to the chitin synthase family.</text>
</comment>
<keyword evidence="5 9" id="KW-0808">Transferase</keyword>
<evidence type="ECO:0000256" key="4">
    <source>
        <dbReference type="ARBA" id="ARBA00022676"/>
    </source>
</evidence>
<comment type="catalytic activity">
    <reaction evidence="9">
        <text>[(1-&gt;4)-N-acetyl-beta-D-glucosaminyl](n) + UDP-N-acetyl-alpha-D-glucosamine = [(1-&gt;4)-N-acetyl-beta-D-glucosaminyl](n+1) + UDP + H(+)</text>
        <dbReference type="Rhea" id="RHEA:16637"/>
        <dbReference type="Rhea" id="RHEA-COMP:9593"/>
        <dbReference type="Rhea" id="RHEA-COMP:9595"/>
        <dbReference type="ChEBI" id="CHEBI:15378"/>
        <dbReference type="ChEBI" id="CHEBI:17029"/>
        <dbReference type="ChEBI" id="CHEBI:57705"/>
        <dbReference type="ChEBI" id="CHEBI:58223"/>
        <dbReference type="EC" id="2.4.1.16"/>
    </reaction>
</comment>
<keyword evidence="3 9" id="KW-1003">Cell membrane</keyword>
<dbReference type="PANTHER" id="PTHR22914:SF9">
    <property type="entry name" value="CHITIN SYNTHASE 1"/>
    <property type="match status" value="1"/>
</dbReference>
<comment type="function">
    <text evidence="9">Polymerizes chitin, a structural polymer of the cell wall and septum, by transferring the sugar moiety of UDP-GlcNAc to the non-reducing end of the growing chitin polymer.</text>
</comment>
<dbReference type="Pfam" id="PF01644">
    <property type="entry name" value="Chitin_synth_1"/>
    <property type="match status" value="1"/>
</dbReference>
<dbReference type="EC" id="2.4.1.16" evidence="2 9"/>
<dbReference type="PANTHER" id="PTHR22914">
    <property type="entry name" value="CHITIN SYNTHASE"/>
    <property type="match status" value="1"/>
</dbReference>
<comment type="subcellular location">
    <subcellularLocation>
        <location evidence="1 9">Cell membrane</location>
        <topology evidence="1 9">Multi-pass membrane protein</topology>
    </subcellularLocation>
</comment>